<sequence>MAWWKGGKTKVKFAILSGTNAPIQLEGGKIADITLNID</sequence>
<evidence type="ECO:0000313" key="1">
    <source>
        <dbReference type="EMBL" id="EJX07507.1"/>
    </source>
</evidence>
<gene>
    <name evidence="1" type="ORF">EVA_04381</name>
</gene>
<accession>J9GIR6</accession>
<reference evidence="1" key="1">
    <citation type="journal article" date="2012" name="PLoS ONE">
        <title>Gene sets for utilization of primary and secondary nutrition supplies in the distal gut of endangered iberian lynx.</title>
        <authorList>
            <person name="Alcaide M."/>
            <person name="Messina E."/>
            <person name="Richter M."/>
            <person name="Bargiela R."/>
            <person name="Peplies J."/>
            <person name="Huws S.A."/>
            <person name="Newbold C.J."/>
            <person name="Golyshin P.N."/>
            <person name="Simon M.A."/>
            <person name="Lopez G."/>
            <person name="Yakimov M.M."/>
            <person name="Ferrer M."/>
        </authorList>
    </citation>
    <scope>NUCLEOTIDE SEQUENCE</scope>
</reference>
<comment type="caution">
    <text evidence="1">The sequence shown here is derived from an EMBL/GenBank/DDBJ whole genome shotgun (WGS) entry which is preliminary data.</text>
</comment>
<protein>
    <submittedName>
        <fullName evidence="1">Uncharacterized protein</fullName>
    </submittedName>
</protein>
<dbReference type="AlphaFoldDB" id="J9GIR6"/>
<name>J9GIR6_9ZZZZ</name>
<proteinExistence type="predicted"/>
<feature type="non-terminal residue" evidence="1">
    <location>
        <position position="38"/>
    </location>
</feature>
<dbReference type="EMBL" id="AMCI01000866">
    <property type="protein sequence ID" value="EJX07507.1"/>
    <property type="molecule type" value="Genomic_DNA"/>
</dbReference>
<organism evidence="1">
    <name type="scientific">gut metagenome</name>
    <dbReference type="NCBI Taxonomy" id="749906"/>
    <lineage>
        <taxon>unclassified sequences</taxon>
        <taxon>metagenomes</taxon>
        <taxon>organismal metagenomes</taxon>
    </lineage>
</organism>